<name>A0A5P2B2T2_STRVZ</name>
<evidence type="ECO:0008006" key="3">
    <source>
        <dbReference type="Google" id="ProtNLM"/>
    </source>
</evidence>
<dbReference type="EMBL" id="CP029194">
    <property type="protein sequence ID" value="QES23471.1"/>
    <property type="molecule type" value="Genomic_DNA"/>
</dbReference>
<dbReference type="Pfam" id="PF13424">
    <property type="entry name" value="TPR_12"/>
    <property type="match status" value="1"/>
</dbReference>
<dbReference type="Gene3D" id="1.25.40.10">
    <property type="entry name" value="Tetratricopeptide repeat domain"/>
    <property type="match status" value="1"/>
</dbReference>
<dbReference type="InterPro" id="IPR019734">
    <property type="entry name" value="TPR_rpt"/>
</dbReference>
<dbReference type="InterPro" id="IPR027417">
    <property type="entry name" value="P-loop_NTPase"/>
</dbReference>
<dbReference type="OrthoDB" id="581105at2"/>
<evidence type="ECO:0000313" key="2">
    <source>
        <dbReference type="Proteomes" id="UP000324106"/>
    </source>
</evidence>
<sequence length="591" mass="65467">MLIVLDNVASSEQVEPLLPGAAGCAVVLTSRRRLGGLAMRVGVERILLRHLSQPESVEVLSSVIGTVRTTAEAEAVTALTELCGRLPLALRIAADRVAAHPHHPIGELVEELAAERHRLDGLAVHDSVTVRSAFEWSYCDLKPEEARTFRFLSLHPGPHTSVAATAALIGRPVLKTQQLLQRLHEVHLLEGVTFSRYRFHDLLRLYAAERLASDEEDHDRAAAVGRLADWYLHSSLAGVRTLAPFRHTILELRASTSRATPLGFDDDEAALQWFDTEAANFARVVRLAIDHGFHDTAWKLAVSLYDYFCLLRKPGSIWLGIMKVGLEAARASGDRFAEGWLETGTAEGYRWQRQYKRAQQHFERSLSVWRQVRNRHGQAWTLGGMGFLAADQRDWDEAHARAQEARSLFAGLDDHDGSASVLLTLADSYHGWHDDEQALHTLGKALDIFTEIRNHDGQGRALTKMAGIHTAQGHHEAALACLERALETLRAAGAHGGEADCLYRRGQALESLGHRNRAIASWKAALSLYEELADGRVAELRARIEWARRAPEAAGEASRPDGLQRYSTCPPLSRDEACGRLPLRTEAHCAF</sequence>
<proteinExistence type="predicted"/>
<protein>
    <recommendedName>
        <fullName evidence="3">NB-ARC domain-containing protein</fullName>
    </recommendedName>
</protein>
<gene>
    <name evidence="1" type="ORF">DEJ46_33685</name>
</gene>
<dbReference type="PANTHER" id="PTHR47691">
    <property type="entry name" value="REGULATOR-RELATED"/>
    <property type="match status" value="1"/>
</dbReference>
<dbReference type="SMART" id="SM00028">
    <property type="entry name" value="TPR"/>
    <property type="match status" value="5"/>
</dbReference>
<dbReference type="Proteomes" id="UP000324106">
    <property type="component" value="Chromosome"/>
</dbReference>
<evidence type="ECO:0000313" key="1">
    <source>
        <dbReference type="EMBL" id="QES23471.1"/>
    </source>
</evidence>
<dbReference type="SUPFAM" id="SSF52540">
    <property type="entry name" value="P-loop containing nucleoside triphosphate hydrolases"/>
    <property type="match status" value="1"/>
</dbReference>
<organism evidence="1 2">
    <name type="scientific">Streptomyces venezuelae</name>
    <dbReference type="NCBI Taxonomy" id="54571"/>
    <lineage>
        <taxon>Bacteria</taxon>
        <taxon>Bacillati</taxon>
        <taxon>Actinomycetota</taxon>
        <taxon>Actinomycetes</taxon>
        <taxon>Kitasatosporales</taxon>
        <taxon>Streptomycetaceae</taxon>
        <taxon>Streptomyces</taxon>
    </lineage>
</organism>
<dbReference type="AlphaFoldDB" id="A0A5P2B2T2"/>
<accession>A0A5P2B2T2</accession>
<dbReference type="SUPFAM" id="SSF48452">
    <property type="entry name" value="TPR-like"/>
    <property type="match status" value="1"/>
</dbReference>
<reference evidence="1 2" key="1">
    <citation type="submission" date="2018-05" db="EMBL/GenBank/DDBJ databases">
        <title>Streptomyces venezuelae.</title>
        <authorList>
            <person name="Kim W."/>
            <person name="Lee N."/>
            <person name="Cho B.-K."/>
        </authorList>
    </citation>
    <scope>NUCLEOTIDE SEQUENCE [LARGE SCALE GENOMIC DNA]</scope>
    <source>
        <strain evidence="1 2">ATCC 15068</strain>
    </source>
</reference>
<dbReference type="InterPro" id="IPR011990">
    <property type="entry name" value="TPR-like_helical_dom_sf"/>
</dbReference>
<dbReference type="Pfam" id="PF13181">
    <property type="entry name" value="TPR_8"/>
    <property type="match status" value="1"/>
</dbReference>
<dbReference type="PANTHER" id="PTHR47691:SF3">
    <property type="entry name" value="HTH-TYPE TRANSCRIPTIONAL REGULATOR RV0890C-RELATED"/>
    <property type="match status" value="1"/>
</dbReference>